<evidence type="ECO:0000256" key="12">
    <source>
        <dbReference type="SAM" id="SignalP"/>
    </source>
</evidence>
<dbReference type="FunFam" id="3.40.50.200:FF:000022">
    <property type="entry name" value="Extracellular protease"/>
    <property type="match status" value="1"/>
</dbReference>
<accession>F6M7Z3</accession>
<dbReference type="PROSITE" id="PS51892">
    <property type="entry name" value="SUBTILASE"/>
    <property type="match status" value="1"/>
</dbReference>
<dbReference type="Pfam" id="PF04151">
    <property type="entry name" value="PPC"/>
    <property type="match status" value="2"/>
</dbReference>
<dbReference type="InterPro" id="IPR050131">
    <property type="entry name" value="Peptidase_S8_subtilisin-like"/>
</dbReference>
<feature type="active site" description="Charge relay system" evidence="9 10">
    <location>
        <position position="436"/>
    </location>
</feature>
<dbReference type="InterPro" id="IPR036852">
    <property type="entry name" value="Peptidase_S8/S53_dom_sf"/>
</dbReference>
<evidence type="ECO:0000256" key="10">
    <source>
        <dbReference type="PROSITE-ProRule" id="PRU01240"/>
    </source>
</evidence>
<comment type="similarity">
    <text evidence="2 10">Belongs to the peptidase S8 family.</text>
</comment>
<dbReference type="EMBL" id="JF742985">
    <property type="protein sequence ID" value="AEE98104.1"/>
    <property type="molecule type" value="Genomic_DNA"/>
</dbReference>
<feature type="domain" description="Peptidase C-terminal archaeal/bacterial" evidence="14">
    <location>
        <begin position="524"/>
        <end position="590"/>
    </location>
</feature>
<keyword evidence="3" id="KW-0964">Secreted</keyword>
<dbReference type="PRINTS" id="PR00723">
    <property type="entry name" value="SUBTILISIN"/>
</dbReference>
<reference evidence="15" key="1">
    <citation type="submission" date="2011-03" db="EMBL/GenBank/DDBJ databases">
        <title>Isolation and characterization of a gelatinase with algae-lytic activity from South China Sea.</title>
        <authorList>
            <person name="Zhang Y."/>
        </authorList>
    </citation>
    <scope>NUCLEOTIDE SEQUENCE</scope>
    <source>
        <strain evidence="15">CF4-3</strain>
    </source>
</reference>
<feature type="domain" description="Peptidase S8/S53" evidence="13">
    <location>
        <begin position="179"/>
        <end position="482"/>
    </location>
</feature>
<dbReference type="InterPro" id="IPR023828">
    <property type="entry name" value="Peptidase_S8_Ser-AS"/>
</dbReference>
<organism evidence="15">
    <name type="scientific">Pseudoalteromonas sp. CF4-3</name>
    <dbReference type="NCBI Taxonomy" id="562709"/>
    <lineage>
        <taxon>Bacteria</taxon>
        <taxon>Pseudomonadati</taxon>
        <taxon>Pseudomonadota</taxon>
        <taxon>Gammaproteobacteria</taxon>
        <taxon>Alteromonadales</taxon>
        <taxon>Pseudoalteromonadaceae</taxon>
        <taxon>Pseudoalteromonas</taxon>
    </lineage>
</organism>
<evidence type="ECO:0000313" key="15">
    <source>
        <dbReference type="EMBL" id="AEE98104.1"/>
    </source>
</evidence>
<dbReference type="GO" id="GO:0006508">
    <property type="term" value="P:proteolysis"/>
    <property type="evidence" value="ECO:0007669"/>
    <property type="project" value="UniProtKB-KW"/>
</dbReference>
<evidence type="ECO:0000256" key="3">
    <source>
        <dbReference type="ARBA" id="ARBA00022525"/>
    </source>
</evidence>
<dbReference type="Gene3D" id="3.40.50.200">
    <property type="entry name" value="Peptidase S8/S53 domain"/>
    <property type="match status" value="1"/>
</dbReference>
<dbReference type="PANTHER" id="PTHR43806:SF11">
    <property type="entry name" value="CEREVISIN-RELATED"/>
    <property type="match status" value="1"/>
</dbReference>
<keyword evidence="4 10" id="KW-0645">Protease</keyword>
<dbReference type="InterPro" id="IPR007280">
    <property type="entry name" value="Peptidase_C_arc/bac"/>
</dbReference>
<dbReference type="Pfam" id="PF00082">
    <property type="entry name" value="Peptidase_S8"/>
    <property type="match status" value="1"/>
</dbReference>
<feature type="signal peptide" evidence="12">
    <location>
        <begin position="1"/>
        <end position="26"/>
    </location>
</feature>
<keyword evidence="5 12" id="KW-0732">Signal</keyword>
<dbReference type="PROSITE" id="PS00137">
    <property type="entry name" value="SUBTILASE_HIS"/>
    <property type="match status" value="1"/>
</dbReference>
<evidence type="ECO:0000256" key="9">
    <source>
        <dbReference type="PIRSR" id="PIRSR615500-1"/>
    </source>
</evidence>
<dbReference type="AlphaFoldDB" id="F6M7Z3"/>
<dbReference type="EC" id="3.4.21.62" evidence="15"/>
<feature type="active site" description="Charge relay system" evidence="9 10">
    <location>
        <position position="188"/>
    </location>
</feature>
<feature type="region of interest" description="Disordered" evidence="11">
    <location>
        <begin position="408"/>
        <end position="433"/>
    </location>
</feature>
<dbReference type="MEROPS" id="S08.067"/>
<dbReference type="InterPro" id="IPR015500">
    <property type="entry name" value="Peptidase_S8_subtilisin-rel"/>
</dbReference>
<dbReference type="Gene3D" id="2.60.120.380">
    <property type="match status" value="2"/>
</dbReference>
<protein>
    <submittedName>
        <fullName evidence="15">Serine protease</fullName>
        <ecNumber evidence="15">3.4.21.62</ecNumber>
    </submittedName>
</protein>
<sequence>MTTNNLKKCAIALSLTALFGTTAAMAAPNQMLPPSMADTAAKLQGQSGFGTQFIIKYKNSNADMTTMSAAEQTPAMMNQKAQSFVKNFSSKKGLAKAQYVRAMAMSNHHVMRADKKLSADEAQAFMQEVMATGNVEYIEIDQMLQPFATPNDPRYSDQWHYYEQAGGLNLPTAWDSATGSGVTVAVLDTGYRPHVDLNANILPGYDMISNLSVANDGGGRDSDARDPGDAVVRGECGTDQNGDPSPKADQDSSWHGTHVAGTVAAVTNNGEGVAGVAYDAKVVPVRVLGKCGGLTSDIADGIIWASGGSVSGVPANANPADVINMSLGGGGACSSTTQNAINQARNNGAVVVIAAGNSNDNSANYNPGNCNGVVNVASVGRNGGRAYYSNFGSNIDVAAPGGAQSFANDSEGVLSTHNSGATGPSSDSYHFSQGTSMAAPHVAGVAALIKQAKPSATPDEIESILKSTTRSFPATCNNCGTGIVDAAAAVAAASGSTQPPATGNELQDGQALTGLSGAASSKTYYTMEVPAGATNVTFTMSGGTGDADLYVRAGSAPTTTTYDCRPYESGNNEVCSIDSPTAGTYHVMLSAYSAYSGVSLVGDLTASGGTGSPQAGGGTVENISANAGQWKHYTIDVPANMSSFTVTSSGGTGDADLFVKFGSQPTTSSYDCRPYKSGSAETCTFSNPQAGTWHLSLNAFQTFSGVTLDAQYQP</sequence>
<dbReference type="PANTHER" id="PTHR43806">
    <property type="entry name" value="PEPTIDASE S8"/>
    <property type="match status" value="1"/>
</dbReference>
<feature type="region of interest" description="Disordered" evidence="11">
    <location>
        <begin position="215"/>
        <end position="255"/>
    </location>
</feature>
<evidence type="ECO:0000256" key="6">
    <source>
        <dbReference type="ARBA" id="ARBA00022801"/>
    </source>
</evidence>
<dbReference type="CDD" id="cd07496">
    <property type="entry name" value="Peptidases_S8_13"/>
    <property type="match status" value="1"/>
</dbReference>
<feature type="chain" id="PRO_5003343794" evidence="12">
    <location>
        <begin position="27"/>
        <end position="714"/>
    </location>
</feature>
<dbReference type="GO" id="GO:0005576">
    <property type="term" value="C:extracellular region"/>
    <property type="evidence" value="ECO:0007669"/>
    <property type="project" value="UniProtKB-SubCell"/>
</dbReference>
<evidence type="ECO:0000256" key="5">
    <source>
        <dbReference type="ARBA" id="ARBA00022729"/>
    </source>
</evidence>
<feature type="active site" description="Charge relay system" evidence="9 10">
    <location>
        <position position="255"/>
    </location>
</feature>
<evidence type="ECO:0000259" key="13">
    <source>
        <dbReference type="Pfam" id="PF00082"/>
    </source>
</evidence>
<dbReference type="FunFam" id="2.60.120.380:FF:000013">
    <property type="entry name" value="Alkaline serine protease"/>
    <property type="match status" value="1"/>
</dbReference>
<keyword evidence="8" id="KW-0865">Zymogen</keyword>
<feature type="compositionally biased region" description="Basic and acidic residues" evidence="11">
    <location>
        <begin position="218"/>
        <end position="228"/>
    </location>
</feature>
<evidence type="ECO:0000256" key="8">
    <source>
        <dbReference type="ARBA" id="ARBA00023145"/>
    </source>
</evidence>
<dbReference type="InterPro" id="IPR000209">
    <property type="entry name" value="Peptidase_S8/S53_dom"/>
</dbReference>
<evidence type="ECO:0000259" key="14">
    <source>
        <dbReference type="Pfam" id="PF04151"/>
    </source>
</evidence>
<feature type="domain" description="Peptidase C-terminal archaeal/bacterial" evidence="14">
    <location>
        <begin position="633"/>
        <end position="697"/>
    </location>
</feature>
<keyword evidence="6 10" id="KW-0378">Hydrolase</keyword>
<keyword evidence="7 10" id="KW-0720">Serine protease</keyword>
<dbReference type="GO" id="GO:0004252">
    <property type="term" value="F:serine-type endopeptidase activity"/>
    <property type="evidence" value="ECO:0007669"/>
    <property type="project" value="UniProtKB-UniRule"/>
</dbReference>
<evidence type="ECO:0000256" key="4">
    <source>
        <dbReference type="ARBA" id="ARBA00022670"/>
    </source>
</evidence>
<dbReference type="InterPro" id="IPR022398">
    <property type="entry name" value="Peptidase_S8_His-AS"/>
</dbReference>
<evidence type="ECO:0000256" key="7">
    <source>
        <dbReference type="ARBA" id="ARBA00022825"/>
    </source>
</evidence>
<comment type="subcellular location">
    <subcellularLocation>
        <location evidence="1">Secreted</location>
    </subcellularLocation>
</comment>
<evidence type="ECO:0000256" key="11">
    <source>
        <dbReference type="SAM" id="MobiDB-lite"/>
    </source>
</evidence>
<evidence type="ECO:0000256" key="1">
    <source>
        <dbReference type="ARBA" id="ARBA00004613"/>
    </source>
</evidence>
<evidence type="ECO:0000256" key="2">
    <source>
        <dbReference type="ARBA" id="ARBA00011073"/>
    </source>
</evidence>
<dbReference type="SUPFAM" id="SSF52743">
    <property type="entry name" value="Subtilisin-like"/>
    <property type="match status" value="1"/>
</dbReference>
<name>F6M7Z3_9GAMM</name>
<dbReference type="PROSITE" id="PS00138">
    <property type="entry name" value="SUBTILASE_SER"/>
    <property type="match status" value="1"/>
</dbReference>
<proteinExistence type="inferred from homology"/>
<dbReference type="InterPro" id="IPR034176">
    <property type="entry name" value="Peptidases_S8_13"/>
</dbReference>